<feature type="compositionally biased region" description="Basic and acidic residues" evidence="1">
    <location>
        <begin position="315"/>
        <end position="327"/>
    </location>
</feature>
<keyword evidence="3" id="KW-1185">Reference proteome</keyword>
<feature type="non-terminal residue" evidence="2">
    <location>
        <position position="1"/>
    </location>
</feature>
<proteinExistence type="predicted"/>
<feature type="compositionally biased region" description="Low complexity" evidence="1">
    <location>
        <begin position="238"/>
        <end position="258"/>
    </location>
</feature>
<sequence length="367" mass="38061">SHFGSRPCLGVARLSSPVGLGPRARRGRSSHGYGPEPGVRARGHPALEARGGGRCAQTEGPDPGAQPTPCPRRRLCRVYTLHASGPTGARICDRSFELADHLESGTGPGLASRHAEPPRAEQCFLVTVSQGAREHTLATEAGERVLIARLDRATSGAAPEPSASSPRTGTRVLSARRPTSGSRATPPRRPGRCSWPGASAANPGEGGSRAPASSRAYATTLSASARARPSAWTWSCPGTRRAAPGAAAGCAGRARQGRSPSSPPAGRGGMRRTRPGEEKAGLPGALRRFVREELPAGGPGQQQALAGQAALRGARARDEQGRQEDVRPLSLRAAWDCPGVCSCPKHAALGLRSPPSPLDPASPWVRT</sequence>
<organism evidence="2 3">
    <name type="scientific">Prorocentrum cordatum</name>
    <dbReference type="NCBI Taxonomy" id="2364126"/>
    <lineage>
        <taxon>Eukaryota</taxon>
        <taxon>Sar</taxon>
        <taxon>Alveolata</taxon>
        <taxon>Dinophyceae</taxon>
        <taxon>Prorocentrales</taxon>
        <taxon>Prorocentraceae</taxon>
        <taxon>Prorocentrum</taxon>
    </lineage>
</organism>
<evidence type="ECO:0000313" key="2">
    <source>
        <dbReference type="EMBL" id="CAK0879962.1"/>
    </source>
</evidence>
<dbReference type="Proteomes" id="UP001189429">
    <property type="component" value="Unassembled WGS sequence"/>
</dbReference>
<accession>A0ABN9W355</accession>
<feature type="region of interest" description="Disordered" evidence="1">
    <location>
        <begin position="348"/>
        <end position="367"/>
    </location>
</feature>
<protein>
    <submittedName>
        <fullName evidence="2">Uncharacterized protein</fullName>
    </submittedName>
</protein>
<feature type="region of interest" description="Disordered" evidence="1">
    <location>
        <begin position="1"/>
        <end position="71"/>
    </location>
</feature>
<evidence type="ECO:0000313" key="3">
    <source>
        <dbReference type="Proteomes" id="UP001189429"/>
    </source>
</evidence>
<feature type="region of interest" description="Disordered" evidence="1">
    <location>
        <begin position="153"/>
        <end position="328"/>
    </location>
</feature>
<comment type="caution">
    <text evidence="2">The sequence shown here is derived from an EMBL/GenBank/DDBJ whole genome shotgun (WGS) entry which is preliminary data.</text>
</comment>
<reference evidence="2" key="1">
    <citation type="submission" date="2023-10" db="EMBL/GenBank/DDBJ databases">
        <authorList>
            <person name="Chen Y."/>
            <person name="Shah S."/>
            <person name="Dougan E. K."/>
            <person name="Thang M."/>
            <person name="Chan C."/>
        </authorList>
    </citation>
    <scope>NUCLEOTIDE SEQUENCE [LARGE SCALE GENOMIC DNA]</scope>
</reference>
<name>A0ABN9W355_9DINO</name>
<feature type="compositionally biased region" description="Low complexity" evidence="1">
    <location>
        <begin position="157"/>
        <end position="166"/>
    </location>
</feature>
<dbReference type="EMBL" id="CAUYUJ010018023">
    <property type="protein sequence ID" value="CAK0879962.1"/>
    <property type="molecule type" value="Genomic_DNA"/>
</dbReference>
<evidence type="ECO:0000256" key="1">
    <source>
        <dbReference type="SAM" id="MobiDB-lite"/>
    </source>
</evidence>
<gene>
    <name evidence="2" type="ORF">PCOR1329_LOCUS63246</name>
</gene>
<feature type="compositionally biased region" description="Low complexity" evidence="1">
    <location>
        <begin position="301"/>
        <end position="313"/>
    </location>
</feature>